<organism evidence="1 2">
    <name type="scientific">Brucella tritici</name>
    <dbReference type="NCBI Taxonomy" id="94626"/>
    <lineage>
        <taxon>Bacteria</taxon>
        <taxon>Pseudomonadati</taxon>
        <taxon>Pseudomonadota</taxon>
        <taxon>Alphaproteobacteria</taxon>
        <taxon>Hyphomicrobiales</taxon>
        <taxon>Brucellaceae</taxon>
        <taxon>Brucella/Ochrobactrum group</taxon>
        <taxon>Brucella</taxon>
    </lineage>
</organism>
<dbReference type="EMBL" id="WBVX01000006">
    <property type="protein sequence ID" value="KAB2687537.1"/>
    <property type="molecule type" value="Genomic_DNA"/>
</dbReference>
<evidence type="ECO:0000313" key="2">
    <source>
        <dbReference type="Proteomes" id="UP000481643"/>
    </source>
</evidence>
<protein>
    <submittedName>
        <fullName evidence="1">Uncharacterized protein</fullName>
    </submittedName>
</protein>
<dbReference type="AlphaFoldDB" id="A0A6L3YTH9"/>
<comment type="caution">
    <text evidence="1">The sequence shown here is derived from an EMBL/GenBank/DDBJ whole genome shotgun (WGS) entry which is preliminary data.</text>
</comment>
<gene>
    <name evidence="1" type="ORF">F9L08_08260</name>
</gene>
<evidence type="ECO:0000313" key="1">
    <source>
        <dbReference type="EMBL" id="KAB2687537.1"/>
    </source>
</evidence>
<accession>A0A6L3YTH9</accession>
<name>A0A6L3YTH9_9HYPH</name>
<sequence>MMSIFSKPVAVVIVLVALLASAALGIWGTVSGVRTIIADRVASAITARDSHWTAEIEKANAIAAQNIIAQMRAAQAADLAARTEITRLKTELSELESKNAYLPDRDGSGIDVERTRLLNKQPIANHPH</sequence>
<dbReference type="RefSeq" id="WP_151651502.1">
    <property type="nucleotide sequence ID" value="NZ_WBVX01000006.1"/>
</dbReference>
<proteinExistence type="predicted"/>
<reference evidence="1 2" key="1">
    <citation type="submission" date="2019-09" db="EMBL/GenBank/DDBJ databases">
        <title>Taxonomic organization of the family Brucellaceae based on a phylogenomic approach.</title>
        <authorList>
            <person name="Leclercq S."/>
            <person name="Cloeckaert A."/>
            <person name="Zygmunt M.S."/>
        </authorList>
    </citation>
    <scope>NUCLEOTIDE SEQUENCE [LARGE SCALE GENOMIC DNA]</scope>
    <source>
        <strain evidence="1 2">WS1830</strain>
    </source>
</reference>
<dbReference type="Proteomes" id="UP000481643">
    <property type="component" value="Unassembled WGS sequence"/>
</dbReference>